<reference evidence="2" key="1">
    <citation type="submission" date="2023-10" db="EMBL/GenBank/DDBJ databases">
        <authorList>
            <person name="Chen Y."/>
            <person name="Shah S."/>
            <person name="Dougan E. K."/>
            <person name="Thang M."/>
            <person name="Chan C."/>
        </authorList>
    </citation>
    <scope>NUCLEOTIDE SEQUENCE [LARGE SCALE GENOMIC DNA]</scope>
</reference>
<dbReference type="Proteomes" id="UP001189429">
    <property type="component" value="Unassembled WGS sequence"/>
</dbReference>
<dbReference type="EMBL" id="CAUYUJ010000793">
    <property type="protein sequence ID" value="CAK0792588.1"/>
    <property type="molecule type" value="Genomic_DNA"/>
</dbReference>
<accession>A0ABN9PLQ4</accession>
<feature type="region of interest" description="Disordered" evidence="1">
    <location>
        <begin position="14"/>
        <end position="83"/>
    </location>
</feature>
<protein>
    <submittedName>
        <fullName evidence="2">Uncharacterized protein</fullName>
    </submittedName>
</protein>
<evidence type="ECO:0000256" key="1">
    <source>
        <dbReference type="SAM" id="MobiDB-lite"/>
    </source>
</evidence>
<feature type="region of interest" description="Disordered" evidence="1">
    <location>
        <begin position="112"/>
        <end position="188"/>
    </location>
</feature>
<feature type="non-terminal residue" evidence="2">
    <location>
        <position position="1"/>
    </location>
</feature>
<keyword evidence="3" id="KW-1185">Reference proteome</keyword>
<comment type="caution">
    <text evidence="2">The sequence shown here is derived from an EMBL/GenBank/DDBJ whole genome shotgun (WGS) entry which is preliminary data.</text>
</comment>
<proteinExistence type="predicted"/>
<name>A0ABN9PLQ4_9DINO</name>
<feature type="compositionally biased region" description="Low complexity" evidence="1">
    <location>
        <begin position="62"/>
        <end position="74"/>
    </location>
</feature>
<evidence type="ECO:0000313" key="2">
    <source>
        <dbReference type="EMBL" id="CAK0792588.1"/>
    </source>
</evidence>
<gene>
    <name evidence="2" type="ORF">PCOR1329_LOCUS3126</name>
</gene>
<evidence type="ECO:0000313" key="3">
    <source>
        <dbReference type="Proteomes" id="UP001189429"/>
    </source>
</evidence>
<sequence length="188" mass="19194">ARGCRCGRARWCSPPAGSCRRPGPGRAPSPTRRACSGGGDLRPPPRRGRVAPGRGGGGGGRVQAAPAAAAAAAGRGEDLSPQELATIEAETLASELPPGFYFDGTTYMDVDGRAQPGHPLRAQRLGPRILGPSERGGGRPELPPCAGGSAARVRGGPPVRAARSGASASRQDRLARRGAPVRSRRSAR</sequence>
<organism evidence="2 3">
    <name type="scientific">Prorocentrum cordatum</name>
    <dbReference type="NCBI Taxonomy" id="2364126"/>
    <lineage>
        <taxon>Eukaryota</taxon>
        <taxon>Sar</taxon>
        <taxon>Alveolata</taxon>
        <taxon>Dinophyceae</taxon>
        <taxon>Prorocentrales</taxon>
        <taxon>Prorocentraceae</taxon>
        <taxon>Prorocentrum</taxon>
    </lineage>
</organism>
<feature type="compositionally biased region" description="Low complexity" evidence="1">
    <location>
        <begin position="160"/>
        <end position="169"/>
    </location>
</feature>